<evidence type="ECO:0000256" key="2">
    <source>
        <dbReference type="ARBA" id="ARBA00022741"/>
    </source>
</evidence>
<dbReference type="SUPFAM" id="SSF52540">
    <property type="entry name" value="P-loop containing nucleoside triphosphate hydrolases"/>
    <property type="match status" value="1"/>
</dbReference>
<sequence length="271" mass="28756">MSATDTQAQASESAILSVRNLAKSFGGLKAINDVSFDAQAGEVTALIGPNGAGKTTVFNLVTNIMSRDAGRVMFAGRDLANLSPVKIASLGLIRTFQSARVFPGMTAIENVMVGGHRLGRHSLPSQSLWLPGARDEERTLRLRAEEMLELVGLAPFADMHATELPMGAQKLLEVVRALMAQPKLLCLDEPAAGLNDTETQELANLLRAIRKLGIPVLVVEHNMSLVMNVAGRIVVLDSGAIIATGTPAEVQSNSRVIEAYLGREGQGHAAT</sequence>
<dbReference type="SMART" id="SM00382">
    <property type="entry name" value="AAA"/>
    <property type="match status" value="1"/>
</dbReference>
<dbReference type="RefSeq" id="WP_072821530.1">
    <property type="nucleotide sequence ID" value="NZ_LT670849.1"/>
</dbReference>
<dbReference type="Gene3D" id="3.40.50.300">
    <property type="entry name" value="P-loop containing nucleotide triphosphate hydrolases"/>
    <property type="match status" value="1"/>
</dbReference>
<protein>
    <submittedName>
        <fullName evidence="6">Amino acid/amide ABC transporter ATP-binding protein 1, HAAT family</fullName>
    </submittedName>
</protein>
<dbReference type="Pfam" id="PF00005">
    <property type="entry name" value="ABC_tran"/>
    <property type="match status" value="1"/>
</dbReference>
<keyword evidence="3 6" id="KW-0067">ATP-binding</keyword>
<name>A0A1M7UEV0_9BRAD</name>
<dbReference type="InterPro" id="IPR003439">
    <property type="entry name" value="ABC_transporter-like_ATP-bd"/>
</dbReference>
<organism evidence="6 7">
    <name type="scientific">Bradyrhizobium erythrophlei</name>
    <dbReference type="NCBI Taxonomy" id="1437360"/>
    <lineage>
        <taxon>Bacteria</taxon>
        <taxon>Pseudomonadati</taxon>
        <taxon>Pseudomonadota</taxon>
        <taxon>Alphaproteobacteria</taxon>
        <taxon>Hyphomicrobiales</taxon>
        <taxon>Nitrobacteraceae</taxon>
        <taxon>Bradyrhizobium</taxon>
    </lineage>
</organism>
<dbReference type="PANTHER" id="PTHR45772:SF9">
    <property type="entry name" value="CONSERVED COMPONENT OF ABC TRANSPORTER FOR NATURAL AMINO ACIDS"/>
    <property type="match status" value="1"/>
</dbReference>
<dbReference type="InterPro" id="IPR003593">
    <property type="entry name" value="AAA+_ATPase"/>
</dbReference>
<evidence type="ECO:0000256" key="4">
    <source>
        <dbReference type="ARBA" id="ARBA00024722"/>
    </source>
</evidence>
<evidence type="ECO:0000256" key="3">
    <source>
        <dbReference type="ARBA" id="ARBA00022840"/>
    </source>
</evidence>
<evidence type="ECO:0000256" key="1">
    <source>
        <dbReference type="ARBA" id="ARBA00022448"/>
    </source>
</evidence>
<dbReference type="InterPro" id="IPR051120">
    <property type="entry name" value="ABC_AA/LPS_Transport"/>
</dbReference>
<dbReference type="CDD" id="cd03219">
    <property type="entry name" value="ABC_Mj1267_LivG_branched"/>
    <property type="match status" value="1"/>
</dbReference>
<dbReference type="GO" id="GO:0005524">
    <property type="term" value="F:ATP binding"/>
    <property type="evidence" value="ECO:0007669"/>
    <property type="project" value="UniProtKB-KW"/>
</dbReference>
<gene>
    <name evidence="6" type="ORF">SAMN05444170_4768</name>
</gene>
<proteinExistence type="predicted"/>
<keyword evidence="7" id="KW-1185">Reference proteome</keyword>
<evidence type="ECO:0000313" key="6">
    <source>
        <dbReference type="EMBL" id="SHN81562.1"/>
    </source>
</evidence>
<dbReference type="OrthoDB" id="9780942at2"/>
<keyword evidence="1" id="KW-0813">Transport</keyword>
<keyword evidence="2" id="KW-0547">Nucleotide-binding</keyword>
<dbReference type="GO" id="GO:0005886">
    <property type="term" value="C:plasma membrane"/>
    <property type="evidence" value="ECO:0007669"/>
    <property type="project" value="TreeGrafter"/>
</dbReference>
<evidence type="ECO:0000313" key="7">
    <source>
        <dbReference type="Proteomes" id="UP000184096"/>
    </source>
</evidence>
<dbReference type="PANTHER" id="PTHR45772">
    <property type="entry name" value="CONSERVED COMPONENT OF ABC TRANSPORTER FOR NATURAL AMINO ACIDS-RELATED"/>
    <property type="match status" value="1"/>
</dbReference>
<dbReference type="PROSITE" id="PS50893">
    <property type="entry name" value="ABC_TRANSPORTER_2"/>
    <property type="match status" value="1"/>
</dbReference>
<dbReference type="FunFam" id="3.40.50.300:FF:000421">
    <property type="entry name" value="Branched-chain amino acid ABC transporter ATP-binding protein"/>
    <property type="match status" value="1"/>
</dbReference>
<feature type="domain" description="ABC transporter" evidence="5">
    <location>
        <begin position="16"/>
        <end position="263"/>
    </location>
</feature>
<dbReference type="Proteomes" id="UP000184096">
    <property type="component" value="Chromosome I"/>
</dbReference>
<comment type="function">
    <text evidence="4">Involved in beta-(1--&gt;2)glucan export. Transmembrane domains (TMD) form a pore in the inner membrane and the ATP-binding domain (NBD) is responsible for energy generation.</text>
</comment>
<accession>A0A1M7UEV0</accession>
<evidence type="ECO:0000259" key="5">
    <source>
        <dbReference type="PROSITE" id="PS50893"/>
    </source>
</evidence>
<reference evidence="7" key="1">
    <citation type="submission" date="2016-11" db="EMBL/GenBank/DDBJ databases">
        <authorList>
            <person name="Varghese N."/>
            <person name="Submissions S."/>
        </authorList>
    </citation>
    <scope>NUCLEOTIDE SEQUENCE [LARGE SCALE GENOMIC DNA]</scope>
    <source>
        <strain evidence="7">GAS401</strain>
    </source>
</reference>
<dbReference type="InterPro" id="IPR032823">
    <property type="entry name" value="BCA_ABC_TP_C"/>
</dbReference>
<dbReference type="EMBL" id="LT670849">
    <property type="protein sequence ID" value="SHN81562.1"/>
    <property type="molecule type" value="Genomic_DNA"/>
</dbReference>
<dbReference type="InterPro" id="IPR027417">
    <property type="entry name" value="P-loop_NTPase"/>
</dbReference>
<dbReference type="GO" id="GO:0016887">
    <property type="term" value="F:ATP hydrolysis activity"/>
    <property type="evidence" value="ECO:0007669"/>
    <property type="project" value="InterPro"/>
</dbReference>
<dbReference type="AlphaFoldDB" id="A0A1M7UEV0"/>
<dbReference type="Pfam" id="PF12399">
    <property type="entry name" value="BCA_ABC_TP_C"/>
    <property type="match status" value="1"/>
</dbReference>